<dbReference type="EMBL" id="MT142477">
    <property type="protein sequence ID" value="QJA82009.1"/>
    <property type="molecule type" value="Genomic_DNA"/>
</dbReference>
<dbReference type="EMBL" id="MT145046">
    <property type="protein sequence ID" value="QJI02960.1"/>
    <property type="molecule type" value="Genomic_DNA"/>
</dbReference>
<organism evidence="1">
    <name type="scientific">viral metagenome</name>
    <dbReference type="NCBI Taxonomy" id="1070528"/>
    <lineage>
        <taxon>unclassified sequences</taxon>
        <taxon>metagenomes</taxon>
        <taxon>organismal metagenomes</taxon>
    </lineage>
</organism>
<gene>
    <name evidence="2" type="ORF">MM415A00449_0006</name>
    <name evidence="1" type="ORF">MM415B01001_0037</name>
    <name evidence="3" type="ORF">TM448B03899_0003</name>
</gene>
<dbReference type="AlphaFoldDB" id="A0A6M3IWQ2"/>
<evidence type="ECO:0000313" key="3">
    <source>
        <dbReference type="EMBL" id="QJI02960.1"/>
    </source>
</evidence>
<name>A0A6M3IWQ2_9ZZZZ</name>
<reference evidence="1" key="1">
    <citation type="submission" date="2020-03" db="EMBL/GenBank/DDBJ databases">
        <title>The deep terrestrial virosphere.</title>
        <authorList>
            <person name="Holmfeldt K."/>
            <person name="Nilsson E."/>
            <person name="Simone D."/>
            <person name="Lopez-Fernandez M."/>
            <person name="Wu X."/>
            <person name="de Brujin I."/>
            <person name="Lundin D."/>
            <person name="Andersson A."/>
            <person name="Bertilsson S."/>
            <person name="Dopson M."/>
        </authorList>
    </citation>
    <scope>NUCLEOTIDE SEQUENCE</scope>
    <source>
        <strain evidence="2">MM415A00449</strain>
        <strain evidence="1">MM415B01001</strain>
        <strain evidence="3">TM448B03899</strain>
    </source>
</reference>
<evidence type="ECO:0000313" key="2">
    <source>
        <dbReference type="EMBL" id="QJA82009.1"/>
    </source>
</evidence>
<sequence>MTIRFRQWNCEIRRMYYGNNRTAIRLVDANDGSPTATASVNITGHSKSEWKTLAEFCGCTPDQLVFIKDYSENEGMLDALVSQGIVKDTGHRHHTGHVEVPLCILDEKYL</sequence>
<proteinExistence type="predicted"/>
<protein>
    <submittedName>
        <fullName evidence="1">Uncharacterized protein</fullName>
    </submittedName>
</protein>
<evidence type="ECO:0000313" key="1">
    <source>
        <dbReference type="EMBL" id="QJA61072.1"/>
    </source>
</evidence>
<accession>A0A6M3IWQ2</accession>
<dbReference type="EMBL" id="MT141429">
    <property type="protein sequence ID" value="QJA61072.1"/>
    <property type="molecule type" value="Genomic_DNA"/>
</dbReference>